<proteinExistence type="predicted"/>
<name>A0A383EXA8_9ZZZZ</name>
<organism evidence="1">
    <name type="scientific">marine metagenome</name>
    <dbReference type="NCBI Taxonomy" id="408172"/>
    <lineage>
        <taxon>unclassified sequences</taxon>
        <taxon>metagenomes</taxon>
        <taxon>ecological metagenomes</taxon>
    </lineage>
</organism>
<sequence>MIYVLLALAAVLRQGSLGLSYRPFPVEQIYRAGKSRLAPLIIASVVFRRLMWGPRISNMKYSRLDQFIRRIKAQRACLNMAARL</sequence>
<gene>
    <name evidence="1" type="ORF">METZ01_LOCUS513774</name>
</gene>
<protein>
    <submittedName>
        <fullName evidence="1">Uncharacterized protein</fullName>
    </submittedName>
</protein>
<dbReference type="InterPro" id="IPR029063">
    <property type="entry name" value="SAM-dependent_MTases_sf"/>
</dbReference>
<dbReference type="Gene3D" id="3.40.50.150">
    <property type="entry name" value="Vaccinia Virus protein VP39"/>
    <property type="match status" value="1"/>
</dbReference>
<evidence type="ECO:0000313" key="1">
    <source>
        <dbReference type="EMBL" id="SVE60920.1"/>
    </source>
</evidence>
<accession>A0A383EXA8</accession>
<reference evidence="1" key="1">
    <citation type="submission" date="2018-05" db="EMBL/GenBank/DDBJ databases">
        <authorList>
            <person name="Lanie J.A."/>
            <person name="Ng W.-L."/>
            <person name="Kazmierczak K.M."/>
            <person name="Andrzejewski T.M."/>
            <person name="Davidsen T.M."/>
            <person name="Wayne K.J."/>
            <person name="Tettelin H."/>
            <person name="Glass J.I."/>
            <person name="Rusch D."/>
            <person name="Podicherti R."/>
            <person name="Tsui H.-C.T."/>
            <person name="Winkler M.E."/>
        </authorList>
    </citation>
    <scope>NUCLEOTIDE SEQUENCE</scope>
</reference>
<dbReference type="AlphaFoldDB" id="A0A383EXA8"/>
<dbReference type="EMBL" id="UINC01229271">
    <property type="protein sequence ID" value="SVE60920.1"/>
    <property type="molecule type" value="Genomic_DNA"/>
</dbReference>
<feature type="non-terminal residue" evidence="1">
    <location>
        <position position="84"/>
    </location>
</feature>